<dbReference type="AlphaFoldDB" id="V5RI92"/>
<dbReference type="HOGENOM" id="CLU_166887_0_0_14"/>
<evidence type="ECO:0000313" key="1">
    <source>
        <dbReference type="EMBL" id="AHB36183.1"/>
    </source>
</evidence>
<name>V5RI92_SPIAP</name>
<dbReference type="PATRIC" id="fig|1276258.3.peg.333"/>
<gene>
    <name evidence="1" type="ORF">SAPIS_v1c03370</name>
</gene>
<accession>V5RI92</accession>
<dbReference type="RefSeq" id="WP_023789117.1">
    <property type="nucleotide sequence ID" value="NC_022998.1"/>
</dbReference>
<keyword evidence="2" id="KW-1185">Reference proteome</keyword>
<dbReference type="Proteomes" id="UP000018550">
    <property type="component" value="Chromosome"/>
</dbReference>
<dbReference type="KEGG" id="sapi:SAPIS_v1c03370"/>
<organism evidence="1 2">
    <name type="scientific">Spiroplasma apis B31</name>
    <dbReference type="NCBI Taxonomy" id="1276258"/>
    <lineage>
        <taxon>Bacteria</taxon>
        <taxon>Bacillati</taxon>
        <taxon>Mycoplasmatota</taxon>
        <taxon>Mollicutes</taxon>
        <taxon>Entomoplasmatales</taxon>
        <taxon>Spiroplasmataceae</taxon>
        <taxon>Spiroplasma</taxon>
    </lineage>
</organism>
<sequence length="115" mass="12944">MKKTTFNEEDFIKFHDTKNIMMQLFGITCSVCGIDEIGYVASNSPKSLGDLAFDALENNPSISDEELDKLMEDPIEAWQEVDDYNASIGMPTFACDNCYQQLIDGEIQISSIEEE</sequence>
<evidence type="ECO:0000313" key="2">
    <source>
        <dbReference type="Proteomes" id="UP000018550"/>
    </source>
</evidence>
<dbReference type="STRING" id="1276258.SAPIS_v1c03370"/>
<dbReference type="OrthoDB" id="399676at2"/>
<proteinExistence type="predicted"/>
<dbReference type="EMBL" id="CP006682">
    <property type="protein sequence ID" value="AHB36183.1"/>
    <property type="molecule type" value="Genomic_DNA"/>
</dbReference>
<protein>
    <submittedName>
        <fullName evidence="1">Uncharacterized protein</fullName>
    </submittedName>
</protein>
<reference evidence="1 2" key="1">
    <citation type="journal article" date="2014" name="Genome Announc.">
        <title>Complete Genome Sequence of Spiroplasma apis B31T (ATCC 33834), a Bacterium Associated with May Disease of Honeybees (Apis mellifera).</title>
        <authorList>
            <person name="Ku C."/>
            <person name="Lo W.S."/>
            <person name="Chen L.L."/>
            <person name="Kuo C.H."/>
        </authorList>
    </citation>
    <scope>NUCLEOTIDE SEQUENCE [LARGE SCALE GENOMIC DNA]</scope>
    <source>
        <strain evidence="1">B31</strain>
    </source>
</reference>